<name>A0A3S5C7K7_9PLAT</name>
<keyword evidence="2" id="KW-1185">Reference proteome</keyword>
<evidence type="ECO:0000313" key="2">
    <source>
        <dbReference type="Proteomes" id="UP000784294"/>
    </source>
</evidence>
<proteinExistence type="predicted"/>
<gene>
    <name evidence="1" type="ORF">PXEA_LOCUS34046</name>
</gene>
<evidence type="ECO:0000313" key="1">
    <source>
        <dbReference type="EMBL" id="VEL40606.1"/>
    </source>
</evidence>
<comment type="caution">
    <text evidence="1">The sequence shown here is derived from an EMBL/GenBank/DDBJ whole genome shotgun (WGS) entry which is preliminary data.</text>
</comment>
<dbReference type="EMBL" id="CAAALY010265588">
    <property type="protein sequence ID" value="VEL40606.1"/>
    <property type="molecule type" value="Genomic_DNA"/>
</dbReference>
<dbReference type="AlphaFoldDB" id="A0A3S5C7K7"/>
<reference evidence="1" key="1">
    <citation type="submission" date="2018-11" db="EMBL/GenBank/DDBJ databases">
        <authorList>
            <consortium name="Pathogen Informatics"/>
        </authorList>
    </citation>
    <scope>NUCLEOTIDE SEQUENCE</scope>
</reference>
<sequence length="197" mass="21390">MVQPSEADTSVGCSSPFSCFTAFTGSFGFGCRLLYWPNAVPSPRLHFIMPTALPFPSSPPHPPQSTLMPEALELHFVRAKRPVAFEMRQLMSSFGVGGTQFVLLSHRLTALIQPPLVSLQLVPPTTPSPSRQVVTFAHFCPLSATPLLLRYGHSLTLSFISTSLPLTSFAALLSPSVREGSSGLLFKEFSHQTGWST</sequence>
<organism evidence="1 2">
    <name type="scientific">Protopolystoma xenopodis</name>
    <dbReference type="NCBI Taxonomy" id="117903"/>
    <lineage>
        <taxon>Eukaryota</taxon>
        <taxon>Metazoa</taxon>
        <taxon>Spiralia</taxon>
        <taxon>Lophotrochozoa</taxon>
        <taxon>Platyhelminthes</taxon>
        <taxon>Monogenea</taxon>
        <taxon>Polyopisthocotylea</taxon>
        <taxon>Polystomatidea</taxon>
        <taxon>Polystomatidae</taxon>
        <taxon>Protopolystoma</taxon>
    </lineage>
</organism>
<accession>A0A3S5C7K7</accession>
<protein>
    <submittedName>
        <fullName evidence="1">Uncharacterized protein</fullName>
    </submittedName>
</protein>
<dbReference type="Proteomes" id="UP000784294">
    <property type="component" value="Unassembled WGS sequence"/>
</dbReference>